<comment type="caution">
    <text evidence="1">The sequence shown here is derived from an EMBL/GenBank/DDBJ whole genome shotgun (WGS) entry which is preliminary data.</text>
</comment>
<dbReference type="InterPro" id="IPR036779">
    <property type="entry name" value="LysM_dom_sf"/>
</dbReference>
<reference evidence="2" key="1">
    <citation type="submission" date="2022-10" db="EMBL/GenBank/DDBJ databases">
        <title>Genome assembly of Pristionchus species.</title>
        <authorList>
            <person name="Yoshida K."/>
            <person name="Sommer R.J."/>
        </authorList>
    </citation>
    <scope>NUCLEOTIDE SEQUENCE [LARGE SCALE GENOMIC DNA]</scope>
    <source>
        <strain evidence="2">RS5460</strain>
    </source>
</reference>
<evidence type="ECO:0000313" key="1">
    <source>
        <dbReference type="EMBL" id="GMR52433.1"/>
    </source>
</evidence>
<keyword evidence="2" id="KW-1185">Reference proteome</keyword>
<sequence>INIVAEIPYDYFLSLNPTLNCDRMNMSDQVCIGRGPYEASRCLDSFRVMGAKETCSSLLSKLRISQQQLDSFNPNLNCSGTLPQYSMVCTSAMETEDRLTIADRLFQALRTVSPGLFEAFEQYKSQPTQTNTARVYNTLVARILEDLSLNNSQVRLFMDSGLKSKAEMCDNLRDTEISNGTITCFCESARLNAYCHAMLYQELDSDEGTVEDERSMRKKLSMCEVSGNLPLNIDDYFSDKNAQLSGCFGGSCAAALGFVEISLSADICMPYISVNDGKLKFCLSSSECEQGDLSAKAYVSRLTSSVTASAGIDFCLVGSTFMERAAKIILRMRNN</sequence>
<dbReference type="Gene3D" id="3.10.350.10">
    <property type="entry name" value="LysM domain"/>
    <property type="match status" value="1"/>
</dbReference>
<gene>
    <name evidence="1" type="ORF">PMAYCL1PPCAC_22628</name>
</gene>
<proteinExistence type="predicted"/>
<protein>
    <submittedName>
        <fullName evidence="1">Uncharacterized protein</fullName>
    </submittedName>
</protein>
<evidence type="ECO:0000313" key="2">
    <source>
        <dbReference type="Proteomes" id="UP001328107"/>
    </source>
</evidence>
<name>A0AAN5CX37_9BILA</name>
<feature type="non-terminal residue" evidence="1">
    <location>
        <position position="1"/>
    </location>
</feature>
<dbReference type="EMBL" id="BTRK01000005">
    <property type="protein sequence ID" value="GMR52433.1"/>
    <property type="molecule type" value="Genomic_DNA"/>
</dbReference>
<organism evidence="1 2">
    <name type="scientific">Pristionchus mayeri</name>
    <dbReference type="NCBI Taxonomy" id="1317129"/>
    <lineage>
        <taxon>Eukaryota</taxon>
        <taxon>Metazoa</taxon>
        <taxon>Ecdysozoa</taxon>
        <taxon>Nematoda</taxon>
        <taxon>Chromadorea</taxon>
        <taxon>Rhabditida</taxon>
        <taxon>Rhabditina</taxon>
        <taxon>Diplogasteromorpha</taxon>
        <taxon>Diplogasteroidea</taxon>
        <taxon>Neodiplogasteridae</taxon>
        <taxon>Pristionchus</taxon>
    </lineage>
</organism>
<dbReference type="AlphaFoldDB" id="A0AAN5CX37"/>
<accession>A0AAN5CX37</accession>
<dbReference type="Proteomes" id="UP001328107">
    <property type="component" value="Unassembled WGS sequence"/>
</dbReference>